<evidence type="ECO:0008006" key="4">
    <source>
        <dbReference type="Google" id="ProtNLM"/>
    </source>
</evidence>
<dbReference type="Proteomes" id="UP000605848">
    <property type="component" value="Unassembled WGS sequence"/>
</dbReference>
<sequence length="627" mass="66496">MGLRYRAGVCALALMVGSAALQLEPAVVRDLVSDAGGQRFSVGTIRVPLWSAAFAQSADSFSLDNVRFTWGDFTYEAKRVDFSGVTVSRADVEALFSAAPEPLADRLMRIGAKQVTSPEIKVTQKLGKETQTIFYRNVSLNDVVQGQIASALIGAMAMEKTGPKGNTLFSYGQITVSDLNTPAFVRLYETKDASAAAPMTRIYGAITMDNLDMVDTGENISLQIARVNGRNVMARPTKDSWSGTMAFLSEMGTKDDPSSEEQTRLTATVVDLLGAFDVGFMEATGFQFKATPKQDPTAKDDKSPSSGRIERIAYTGGTGSQPADMRLEGLEAGDRDSRVKVGAVSLTGFSIAPTLAGLTALQGKPIADLDQAAIRTLIPTLGTLRFSGVDIDAVSKEDGGKPERTHVTMDDFEITADKPLNGLPTNVRIEQRNLVVTLPSNSTDDLVKELAALGYKTLNSSFLVAAAWNESANEIALKEVSVQGQDMGSLSVTGTIGNATRDLFSPDEATAAAALIGAKAKSADVVVEDRGLLGRYLAQAAKEQKTTPEALRTIYASAAPFVVSSMMGNSEQAKTLGQAIGRFIAKPGKLVVHAQPKNPSGFGVMDAVLASDPKEALAKLNITAKVE</sequence>
<name>A0A936ZEK0_9HYPH</name>
<gene>
    <name evidence="2" type="ORF">JKG68_15830</name>
</gene>
<keyword evidence="1" id="KW-0732">Signal</keyword>
<evidence type="ECO:0000256" key="1">
    <source>
        <dbReference type="SAM" id="SignalP"/>
    </source>
</evidence>
<feature type="signal peptide" evidence="1">
    <location>
        <begin position="1"/>
        <end position="22"/>
    </location>
</feature>
<organism evidence="2 3">
    <name type="scientific">Microvirga aerilata</name>
    <dbReference type="NCBI Taxonomy" id="670292"/>
    <lineage>
        <taxon>Bacteria</taxon>
        <taxon>Pseudomonadati</taxon>
        <taxon>Pseudomonadota</taxon>
        <taxon>Alphaproteobacteria</taxon>
        <taxon>Hyphomicrobiales</taxon>
        <taxon>Methylobacteriaceae</taxon>
        <taxon>Microvirga</taxon>
    </lineage>
</organism>
<evidence type="ECO:0000313" key="2">
    <source>
        <dbReference type="EMBL" id="MBL0405439.1"/>
    </source>
</evidence>
<evidence type="ECO:0000313" key="3">
    <source>
        <dbReference type="Proteomes" id="UP000605848"/>
    </source>
</evidence>
<dbReference type="EMBL" id="JAEQMY010000022">
    <property type="protein sequence ID" value="MBL0405439.1"/>
    <property type="molecule type" value="Genomic_DNA"/>
</dbReference>
<feature type="chain" id="PRO_5036790652" description="DUF945 domain-containing protein" evidence="1">
    <location>
        <begin position="23"/>
        <end position="627"/>
    </location>
</feature>
<dbReference type="RefSeq" id="WP_202061268.1">
    <property type="nucleotide sequence ID" value="NZ_JAEQMY010000022.1"/>
</dbReference>
<keyword evidence="3" id="KW-1185">Reference proteome</keyword>
<proteinExistence type="predicted"/>
<dbReference type="AlphaFoldDB" id="A0A936ZEK0"/>
<comment type="caution">
    <text evidence="2">The sequence shown here is derived from an EMBL/GenBank/DDBJ whole genome shotgun (WGS) entry which is preliminary data.</text>
</comment>
<accession>A0A936ZEK0</accession>
<reference evidence="2" key="1">
    <citation type="submission" date="2021-01" db="EMBL/GenBank/DDBJ databases">
        <title>Microvirga sp.</title>
        <authorList>
            <person name="Kim M.K."/>
        </authorList>
    </citation>
    <scope>NUCLEOTIDE SEQUENCE</scope>
    <source>
        <strain evidence="2">5420S-16</strain>
    </source>
</reference>
<protein>
    <recommendedName>
        <fullName evidence="4">DUF945 domain-containing protein</fullName>
    </recommendedName>
</protein>